<gene>
    <name evidence="1" type="ORF">SIOphi_00145</name>
</gene>
<reference evidence="1 2" key="1">
    <citation type="submission" date="2013-02" db="EMBL/GenBank/DDBJ databases">
        <authorList>
            <person name="Lukaszewicz M."/>
            <person name="Biegalska A."/>
            <person name="Krasowska A."/>
        </authorList>
    </citation>
    <scope>NUCLEOTIDE SEQUENCE [LARGE SCALE GENOMIC DNA]</scope>
</reference>
<sequence length="96" mass="11169">MTTKKEVVEKRKSLFDSQNKRYTFKKGDKRVHAPRLCVVCGRPLSSLILNDNKYIVTHPHIRFHMNKFVKVCICENVESCYRTLRQKGEISDVNGG</sequence>
<keyword evidence="2" id="KW-1185">Reference proteome</keyword>
<evidence type="ECO:0000313" key="1">
    <source>
        <dbReference type="EMBL" id="AGK86837.1"/>
    </source>
</evidence>
<protein>
    <submittedName>
        <fullName evidence="1">Uncharacterized protein</fullName>
    </submittedName>
</protein>
<proteinExistence type="predicted"/>
<dbReference type="OrthoDB" id="17175at10239"/>
<accession>R4JDP6</accession>
<organism evidence="1 2">
    <name type="scientific">Bacillus phage SIOphi</name>
    <dbReference type="NCBI Taxonomy" id="1285382"/>
    <lineage>
        <taxon>Viruses</taxon>
        <taxon>Duplodnaviria</taxon>
        <taxon>Heunggongvirae</taxon>
        <taxon>Uroviricota</taxon>
        <taxon>Caudoviricetes</taxon>
        <taxon>Herelleviridae</taxon>
        <taxon>Bastillevirinae</taxon>
        <taxon>Siophivirus</taxon>
        <taxon>Siophivirus SIOphi</taxon>
    </lineage>
</organism>
<evidence type="ECO:0000313" key="2">
    <source>
        <dbReference type="Proteomes" id="UP000258501"/>
    </source>
</evidence>
<name>R4JDP6_9CAUD</name>
<dbReference type="Proteomes" id="UP000258501">
    <property type="component" value="Segment"/>
</dbReference>
<dbReference type="EMBL" id="KC699836">
    <property type="protein sequence ID" value="AGK86837.1"/>
    <property type="molecule type" value="Genomic_DNA"/>
</dbReference>